<organism evidence="4 5">
    <name type="scientific">Roseiconus lacunae</name>
    <dbReference type="NCBI Taxonomy" id="2605694"/>
    <lineage>
        <taxon>Bacteria</taxon>
        <taxon>Pseudomonadati</taxon>
        <taxon>Planctomycetota</taxon>
        <taxon>Planctomycetia</taxon>
        <taxon>Pirellulales</taxon>
        <taxon>Pirellulaceae</taxon>
        <taxon>Roseiconus</taxon>
    </lineage>
</organism>
<protein>
    <submittedName>
        <fullName evidence="4">Sugar transferase</fullName>
    </submittedName>
</protein>
<evidence type="ECO:0000313" key="4">
    <source>
        <dbReference type="EMBL" id="MDM4018861.1"/>
    </source>
</evidence>
<dbReference type="EMBL" id="JASZZN010000027">
    <property type="protein sequence ID" value="MDM4018861.1"/>
    <property type="molecule type" value="Genomic_DNA"/>
</dbReference>
<comment type="similarity">
    <text evidence="1">Belongs to the bacterial sugar transferase family.</text>
</comment>
<dbReference type="PANTHER" id="PTHR30576">
    <property type="entry name" value="COLANIC BIOSYNTHESIS UDP-GLUCOSE LIPID CARRIER TRANSFERASE"/>
    <property type="match status" value="1"/>
</dbReference>
<dbReference type="InterPro" id="IPR003362">
    <property type="entry name" value="Bact_transf"/>
</dbReference>
<evidence type="ECO:0000256" key="1">
    <source>
        <dbReference type="ARBA" id="ARBA00006464"/>
    </source>
</evidence>
<reference evidence="4 5" key="1">
    <citation type="submission" date="2023-06" db="EMBL/GenBank/DDBJ databases">
        <title>Roseiconus lacunae JC819 isolated from Gulf of Mannar region, Tamil Nadu.</title>
        <authorList>
            <person name="Pk S."/>
            <person name="Ch S."/>
            <person name="Ch V.R."/>
        </authorList>
    </citation>
    <scope>NUCLEOTIDE SEQUENCE [LARGE SCALE GENOMIC DNA]</scope>
    <source>
        <strain evidence="4 5">JC819</strain>
    </source>
</reference>
<keyword evidence="2" id="KW-0812">Transmembrane</keyword>
<feature type="domain" description="Bacterial sugar transferase" evidence="3">
    <location>
        <begin position="56"/>
        <end position="239"/>
    </location>
</feature>
<feature type="transmembrane region" description="Helical" evidence="2">
    <location>
        <begin position="62"/>
        <end position="82"/>
    </location>
</feature>
<proteinExistence type="inferred from homology"/>
<dbReference type="RefSeq" id="WP_289166848.1">
    <property type="nucleotide sequence ID" value="NZ_JASZZN010000027.1"/>
</dbReference>
<evidence type="ECO:0000313" key="5">
    <source>
        <dbReference type="Proteomes" id="UP001239462"/>
    </source>
</evidence>
<evidence type="ECO:0000256" key="2">
    <source>
        <dbReference type="SAM" id="Phobius"/>
    </source>
</evidence>
<comment type="caution">
    <text evidence="4">The sequence shown here is derived from an EMBL/GenBank/DDBJ whole genome shotgun (WGS) entry which is preliminary data.</text>
</comment>
<keyword evidence="2" id="KW-1133">Transmembrane helix</keyword>
<dbReference type="GO" id="GO:0016740">
    <property type="term" value="F:transferase activity"/>
    <property type="evidence" value="ECO:0007669"/>
    <property type="project" value="UniProtKB-KW"/>
</dbReference>
<evidence type="ECO:0000259" key="3">
    <source>
        <dbReference type="Pfam" id="PF02397"/>
    </source>
</evidence>
<dbReference type="PANTHER" id="PTHR30576:SF0">
    <property type="entry name" value="UNDECAPRENYL-PHOSPHATE N-ACETYLGALACTOSAMINYL 1-PHOSPHATE TRANSFERASE-RELATED"/>
    <property type="match status" value="1"/>
</dbReference>
<gene>
    <name evidence="4" type="ORF">QTN89_25635</name>
</gene>
<keyword evidence="5" id="KW-1185">Reference proteome</keyword>
<dbReference type="Proteomes" id="UP001239462">
    <property type="component" value="Unassembled WGS sequence"/>
</dbReference>
<name>A0ABT7PQW4_9BACT</name>
<dbReference type="Pfam" id="PF02397">
    <property type="entry name" value="Bac_transf"/>
    <property type="match status" value="1"/>
</dbReference>
<keyword evidence="2" id="KW-0472">Membrane</keyword>
<accession>A0ABT7PQW4</accession>
<keyword evidence="4" id="KW-0808">Transferase</keyword>
<sequence length="288" mass="32395">MLDYVPPNDDDRYQSDEDSTVSTVIRGQVGLDNFETHSASSGKKLARARARYFRRKYFTDRLIATTLFVVSGPVIAMLIVLVRSTSKGPGIYKQKRLGLHGKEFNVYKLRSMRIDAEANGKPVWCTKNDSRITRVGAFLRKTHLDELPQLWNVMRGDMSLTGPRPERPEICEKLAVLIDGYYSRNAVRPGVTGLAQINLEPDQTVGDVRRKQFLDLNYIENASFALDAKMLMATLLRVIGIRGGVAMKMLGLCRLKLVRECVEPRAGDDCRLFAIQVPRDPGPPKAPR</sequence>